<keyword evidence="5" id="KW-0812">Transmembrane</keyword>
<dbReference type="FunFam" id="3.90.550.50:FF:000001">
    <property type="entry name" value="Hexosyltransferase"/>
    <property type="match status" value="1"/>
</dbReference>
<comment type="subcellular location">
    <subcellularLocation>
        <location evidence="1 11">Golgi apparatus membrane</location>
        <topology evidence="1 11">Single-pass type II membrane protein</topology>
    </subcellularLocation>
</comment>
<evidence type="ECO:0000256" key="4">
    <source>
        <dbReference type="ARBA" id="ARBA00022679"/>
    </source>
</evidence>
<dbReference type="GO" id="GO:0006493">
    <property type="term" value="P:protein O-linked glycosylation"/>
    <property type="evidence" value="ECO:0007669"/>
    <property type="project" value="TreeGrafter"/>
</dbReference>
<dbReference type="InterPro" id="IPR002659">
    <property type="entry name" value="Glyco_trans_31"/>
</dbReference>
<evidence type="ECO:0000256" key="9">
    <source>
        <dbReference type="ARBA" id="ARBA00023136"/>
    </source>
</evidence>
<dbReference type="GO" id="GO:0008194">
    <property type="term" value="F:UDP-glycosyltransferase activity"/>
    <property type="evidence" value="ECO:0007669"/>
    <property type="project" value="TreeGrafter"/>
</dbReference>
<dbReference type="GO" id="GO:0000139">
    <property type="term" value="C:Golgi membrane"/>
    <property type="evidence" value="ECO:0007669"/>
    <property type="project" value="UniProtKB-SubCell"/>
</dbReference>
<dbReference type="AlphaFoldDB" id="A0AA88Y0W7"/>
<evidence type="ECO:0000313" key="13">
    <source>
        <dbReference type="Proteomes" id="UP001186944"/>
    </source>
</evidence>
<dbReference type="Pfam" id="PF01762">
    <property type="entry name" value="Galactosyl_T"/>
    <property type="match status" value="1"/>
</dbReference>
<name>A0AA88Y0W7_PINIB</name>
<comment type="caution">
    <text evidence="12">The sequence shown here is derived from an EMBL/GenBank/DDBJ whole genome shotgun (WGS) entry which is preliminary data.</text>
</comment>
<reference evidence="12" key="1">
    <citation type="submission" date="2019-08" db="EMBL/GenBank/DDBJ databases">
        <title>The improved chromosome-level genome for the pearl oyster Pinctada fucata martensii using PacBio sequencing and Hi-C.</title>
        <authorList>
            <person name="Zheng Z."/>
        </authorList>
    </citation>
    <scope>NUCLEOTIDE SEQUENCE</scope>
    <source>
        <strain evidence="12">ZZ-2019</strain>
        <tissue evidence="12">Adductor muscle</tissue>
    </source>
</reference>
<evidence type="ECO:0000313" key="12">
    <source>
        <dbReference type="EMBL" id="KAK3095648.1"/>
    </source>
</evidence>
<keyword evidence="6" id="KW-0735">Signal-anchor</keyword>
<evidence type="ECO:0000256" key="6">
    <source>
        <dbReference type="ARBA" id="ARBA00022968"/>
    </source>
</evidence>
<protein>
    <recommendedName>
        <fullName evidence="11">Hexosyltransferase</fullName>
        <ecNumber evidence="11">2.4.1.-</ecNumber>
    </recommendedName>
</protein>
<evidence type="ECO:0000256" key="11">
    <source>
        <dbReference type="RuleBase" id="RU363063"/>
    </source>
</evidence>
<keyword evidence="7" id="KW-1133">Transmembrane helix</keyword>
<dbReference type="Gene3D" id="3.90.550.50">
    <property type="match status" value="1"/>
</dbReference>
<dbReference type="EMBL" id="VSWD01000008">
    <property type="protein sequence ID" value="KAK3095648.1"/>
    <property type="molecule type" value="Genomic_DNA"/>
</dbReference>
<keyword evidence="4" id="KW-0808">Transferase</keyword>
<accession>A0AA88Y0W7</accession>
<dbReference type="PANTHER" id="PTHR11214:SF349">
    <property type="entry name" value="BETA-1,3-GALACTOSYLTRANSFERASE BRN"/>
    <property type="match status" value="1"/>
</dbReference>
<dbReference type="PANTHER" id="PTHR11214">
    <property type="entry name" value="BETA-1,3-N-ACETYLGLUCOSAMINYLTRANSFERASE"/>
    <property type="match status" value="1"/>
</dbReference>
<keyword evidence="9" id="KW-0472">Membrane</keyword>
<dbReference type="Proteomes" id="UP001186944">
    <property type="component" value="Unassembled WGS sequence"/>
</dbReference>
<comment type="similarity">
    <text evidence="2 11">Belongs to the glycosyltransferase 31 family.</text>
</comment>
<evidence type="ECO:0000256" key="2">
    <source>
        <dbReference type="ARBA" id="ARBA00008661"/>
    </source>
</evidence>
<keyword evidence="8 11" id="KW-0333">Golgi apparatus</keyword>
<evidence type="ECO:0000256" key="8">
    <source>
        <dbReference type="ARBA" id="ARBA00023034"/>
    </source>
</evidence>
<proteinExistence type="inferred from homology"/>
<evidence type="ECO:0000256" key="5">
    <source>
        <dbReference type="ARBA" id="ARBA00022692"/>
    </source>
</evidence>
<keyword evidence="13" id="KW-1185">Reference proteome</keyword>
<keyword evidence="10" id="KW-0325">Glycoprotein</keyword>
<evidence type="ECO:0000256" key="10">
    <source>
        <dbReference type="ARBA" id="ARBA00023180"/>
    </source>
</evidence>
<gene>
    <name evidence="12" type="ORF">FSP39_017128</name>
</gene>
<keyword evidence="3 11" id="KW-0328">Glycosyltransferase</keyword>
<dbReference type="EC" id="2.4.1.-" evidence="11"/>
<dbReference type="GO" id="GO:0016758">
    <property type="term" value="F:hexosyltransferase activity"/>
    <property type="evidence" value="ECO:0007669"/>
    <property type="project" value="InterPro"/>
</dbReference>
<organism evidence="12 13">
    <name type="scientific">Pinctada imbricata</name>
    <name type="common">Atlantic pearl-oyster</name>
    <name type="synonym">Pinctada martensii</name>
    <dbReference type="NCBI Taxonomy" id="66713"/>
    <lineage>
        <taxon>Eukaryota</taxon>
        <taxon>Metazoa</taxon>
        <taxon>Spiralia</taxon>
        <taxon>Lophotrochozoa</taxon>
        <taxon>Mollusca</taxon>
        <taxon>Bivalvia</taxon>
        <taxon>Autobranchia</taxon>
        <taxon>Pteriomorphia</taxon>
        <taxon>Pterioida</taxon>
        <taxon>Pterioidea</taxon>
        <taxon>Pteriidae</taxon>
        <taxon>Pinctada</taxon>
    </lineage>
</organism>
<sequence length="309" mass="36079">MQEVVRKTLFSKEKVDSQVINKHDFNYVFNPFFRCNIEEGKPPLVVILVKSAFENIKKRNAIRSTWGNVTEYRKEVRLVFLLGFSNKGKENVTKEYEQHKDIVCEDFMDTYWNNTHKMIMGFKWSVTHCSDSKFFFFVDDDYFVNVDALLSYVRNEKEKDLFTGFLLSRSQPYRDFGGKWYVSVDDYPHNHYPPYLAGGAYITSLSVARMFDAVFPYVKYLVIDDAYLGIVAQKLNLKPKHNRKFLYIKNCGRTSKNSVIACHGYGDEKKLISDWNLFMKSKNGKAGIKQTTIRPTSNPHVIPAKLKRN</sequence>
<evidence type="ECO:0000256" key="3">
    <source>
        <dbReference type="ARBA" id="ARBA00022676"/>
    </source>
</evidence>
<evidence type="ECO:0000256" key="1">
    <source>
        <dbReference type="ARBA" id="ARBA00004323"/>
    </source>
</evidence>
<evidence type="ECO:0000256" key="7">
    <source>
        <dbReference type="ARBA" id="ARBA00022989"/>
    </source>
</evidence>